<name>A0AAV5TNE5_9BILA</name>
<feature type="disulfide bond" evidence="2">
    <location>
        <begin position="434"/>
        <end position="443"/>
    </location>
</feature>
<feature type="domain" description="EGF-like" evidence="5">
    <location>
        <begin position="788"/>
        <end position="825"/>
    </location>
</feature>
<proteinExistence type="predicted"/>
<dbReference type="SMART" id="SM00181">
    <property type="entry name" value="EGF"/>
    <property type="match status" value="2"/>
</dbReference>
<sequence length="1104" mass="121800">IHGSIGGTKRIERIAVSGIIPAFHVDFSVDDDSYEPLLQSNGLPLLIYSSLSHEPIWTHMDILAKSLRLRRLFESADEEEDNLPLLILTICESGSPTLSFDDSPYKVDTVEAGLVSISSLLFFSSAPQGDLLIAQSIQGRVQVIFDFGSLSPSEISGGRALDDGKWHELRWIHQFDSVQLFMDGVLANSTSPSGLYRKLDLNSEIWIGGRPLDELSLPLSLSIQSTFRGCLHRVNLNSIDLLSLAPPHIRSSCMMASPPSLTLFSQANAIVPFSFLPFSFEFRLVSTATSFISLRNALNEKLVSISVDESSSFLLTSNSTKHKQKSNPGINVVDGSWHAFSLSIRASRMEMEVDGVRVLWLEGTEVRWMSVNLASIVLSAEGCYRSTTLDLQGIPTEGKVERGICDMIDRCTNSPCLNGGTCIQSSLHSQKCTCKSGYHGDFCHISENPRSCEEYYYIKSLNGRKLSKKEKKVVIDIDGGESIHPMQVECSIKPNDIGEDTTVTRLSHQMVDPLRVTGHRRAGEVRVTLDYGIDMMQMDKLVDSFELCSQYMRYECKGGARLMRWEEDRSPSSWYSTRHDKQGLQWSGAPPFSRMCSCALHSNCTSNKLCNCDSGLDGVDEGNNTYSQLLPITSLFVGGTTVTSSVAVSIGPLICQNKLVFESITFVDKNSRLTGQSSFQDGQMIGEVSIGGESFEVKNGKKINDGLWHDIHWDTSTVGQKLRVDDEEEEDRRRIILPHTLNWTIGFEESRKRNGFAGMIRNVYLNGNGLPLGMIVREENPNGIHEGEKGKCGNHRCSNGGKCIDHYDAYSCDCSLTPFGGEDCTRDHSMWIGLDSSLSIPWQNPSQSSLCHRLSIETSSKNVSLVKSRSLFGEASFNLSLTPTGRISISVSDGIIVNKSESFGNIDLSDQIIHDISFCASSNSFKLTVDDQIAFNLAGNFTFFKSFNVWQLIDEKFIGCLSRLQIGSSFPLKDPLNSRLKTKGDLKYGRCPSSFISPNSGISIGMDRTSSSPTSFISIAGFHLPSLSSSLISSLSGVLGFILLSILLLSLSALICYMRSRPEGVYDTNEGCSLPLDHPKSSPSKSEEPLVDHSLHATEKEYFC</sequence>
<dbReference type="InterPro" id="IPR000742">
    <property type="entry name" value="EGF"/>
</dbReference>
<dbReference type="PROSITE" id="PS50025">
    <property type="entry name" value="LAM_G_DOMAIN"/>
    <property type="match status" value="1"/>
</dbReference>
<dbReference type="PROSITE" id="PS50026">
    <property type="entry name" value="EGF_3"/>
    <property type="match status" value="2"/>
</dbReference>
<evidence type="ECO:0000259" key="4">
    <source>
        <dbReference type="PROSITE" id="PS50025"/>
    </source>
</evidence>
<dbReference type="Gene3D" id="2.10.25.10">
    <property type="entry name" value="Laminin"/>
    <property type="match status" value="2"/>
</dbReference>
<reference evidence="6" key="1">
    <citation type="submission" date="2023-10" db="EMBL/GenBank/DDBJ databases">
        <title>Genome assembly of Pristionchus species.</title>
        <authorList>
            <person name="Yoshida K."/>
            <person name="Sommer R.J."/>
        </authorList>
    </citation>
    <scope>NUCLEOTIDE SEQUENCE</scope>
    <source>
        <strain evidence="6">RS0144</strain>
    </source>
</reference>
<dbReference type="SUPFAM" id="SSF49899">
    <property type="entry name" value="Concanavalin A-like lectins/glucanases"/>
    <property type="match status" value="3"/>
</dbReference>
<organism evidence="6 7">
    <name type="scientific">Pristionchus entomophagus</name>
    <dbReference type="NCBI Taxonomy" id="358040"/>
    <lineage>
        <taxon>Eukaryota</taxon>
        <taxon>Metazoa</taxon>
        <taxon>Ecdysozoa</taxon>
        <taxon>Nematoda</taxon>
        <taxon>Chromadorea</taxon>
        <taxon>Rhabditida</taxon>
        <taxon>Rhabditina</taxon>
        <taxon>Diplogasteromorpha</taxon>
        <taxon>Diplogasteroidea</taxon>
        <taxon>Neodiplogasteridae</taxon>
        <taxon>Pristionchus</taxon>
    </lineage>
</organism>
<dbReference type="PANTHER" id="PTHR15036:SF49">
    <property type="entry name" value="AXOTACTIN"/>
    <property type="match status" value="1"/>
</dbReference>
<evidence type="ECO:0000256" key="3">
    <source>
        <dbReference type="SAM" id="Phobius"/>
    </source>
</evidence>
<dbReference type="CDD" id="cd00110">
    <property type="entry name" value="LamG"/>
    <property type="match status" value="1"/>
</dbReference>
<dbReference type="AlphaFoldDB" id="A0AAV5TNE5"/>
<feature type="non-terminal residue" evidence="6">
    <location>
        <position position="1"/>
    </location>
</feature>
<accession>A0AAV5TNE5</accession>
<dbReference type="CDD" id="cd00054">
    <property type="entry name" value="EGF_CA"/>
    <property type="match status" value="2"/>
</dbReference>
<feature type="domain" description="EGF-like" evidence="5">
    <location>
        <begin position="407"/>
        <end position="444"/>
    </location>
</feature>
<dbReference type="Pfam" id="PF00008">
    <property type="entry name" value="EGF"/>
    <property type="match status" value="1"/>
</dbReference>
<dbReference type="InterPro" id="IPR013320">
    <property type="entry name" value="ConA-like_dom_sf"/>
</dbReference>
<gene>
    <name evidence="6" type="ORF">PENTCL1PPCAC_17965</name>
</gene>
<evidence type="ECO:0000313" key="6">
    <source>
        <dbReference type="EMBL" id="GMS95790.1"/>
    </source>
</evidence>
<dbReference type="PROSITE" id="PS00010">
    <property type="entry name" value="ASX_HYDROXYL"/>
    <property type="match status" value="1"/>
</dbReference>
<protein>
    <submittedName>
        <fullName evidence="6">Uncharacterized protein</fullName>
    </submittedName>
</protein>
<evidence type="ECO:0000256" key="1">
    <source>
        <dbReference type="ARBA" id="ARBA00023157"/>
    </source>
</evidence>
<dbReference type="InterPro" id="IPR001791">
    <property type="entry name" value="Laminin_G"/>
</dbReference>
<keyword evidence="3" id="KW-0472">Membrane</keyword>
<keyword evidence="3" id="KW-0812">Transmembrane</keyword>
<dbReference type="EMBL" id="BTSX01000004">
    <property type="protein sequence ID" value="GMS95790.1"/>
    <property type="molecule type" value="Genomic_DNA"/>
</dbReference>
<keyword evidence="7" id="KW-1185">Reference proteome</keyword>
<feature type="domain" description="Laminin G" evidence="4">
    <location>
        <begin position="70"/>
        <end position="253"/>
    </location>
</feature>
<dbReference type="GO" id="GO:0016020">
    <property type="term" value="C:membrane"/>
    <property type="evidence" value="ECO:0007669"/>
    <property type="project" value="UniProtKB-SubCell"/>
</dbReference>
<keyword evidence="2" id="KW-0245">EGF-like domain</keyword>
<feature type="transmembrane region" description="Helical" evidence="3">
    <location>
        <begin position="1035"/>
        <end position="1057"/>
    </location>
</feature>
<evidence type="ECO:0000256" key="2">
    <source>
        <dbReference type="PROSITE-ProRule" id="PRU00076"/>
    </source>
</evidence>
<keyword evidence="3" id="KW-1133">Transmembrane helix</keyword>
<keyword evidence="1 2" id="KW-1015">Disulfide bond</keyword>
<evidence type="ECO:0000259" key="5">
    <source>
        <dbReference type="PROSITE" id="PS50026"/>
    </source>
</evidence>
<comment type="caution">
    <text evidence="2">Lacks conserved residue(s) required for the propagation of feature annotation.</text>
</comment>
<evidence type="ECO:0000313" key="7">
    <source>
        <dbReference type="Proteomes" id="UP001432027"/>
    </source>
</evidence>
<comment type="caution">
    <text evidence="6">The sequence shown here is derived from an EMBL/GenBank/DDBJ whole genome shotgun (WGS) entry which is preliminary data.</text>
</comment>
<dbReference type="PROSITE" id="PS01186">
    <property type="entry name" value="EGF_2"/>
    <property type="match status" value="1"/>
</dbReference>
<dbReference type="SMART" id="SM00282">
    <property type="entry name" value="LamG"/>
    <property type="match status" value="1"/>
</dbReference>
<dbReference type="InterPro" id="IPR050372">
    <property type="entry name" value="Neurexin-related_CASP"/>
</dbReference>
<dbReference type="Pfam" id="PF02210">
    <property type="entry name" value="Laminin_G_2"/>
    <property type="match status" value="1"/>
</dbReference>
<dbReference type="PANTHER" id="PTHR15036">
    <property type="entry name" value="PIKACHURIN-LIKE PROTEIN"/>
    <property type="match status" value="1"/>
</dbReference>
<dbReference type="Proteomes" id="UP001432027">
    <property type="component" value="Unassembled WGS sequence"/>
</dbReference>
<dbReference type="InterPro" id="IPR000152">
    <property type="entry name" value="EGF-type_Asp/Asn_hydroxyl_site"/>
</dbReference>
<dbReference type="PROSITE" id="PS00022">
    <property type="entry name" value="EGF_1"/>
    <property type="match status" value="1"/>
</dbReference>
<dbReference type="Gene3D" id="2.60.120.200">
    <property type="match status" value="2"/>
</dbReference>